<accession>A0A1E7LD38</accession>
<dbReference type="AlphaFoldDB" id="A0A1E7LD38"/>
<dbReference type="EMBL" id="LJGW01000019">
    <property type="protein sequence ID" value="OEV14125.1"/>
    <property type="molecule type" value="Genomic_DNA"/>
</dbReference>
<feature type="non-terminal residue" evidence="2">
    <location>
        <position position="1"/>
    </location>
</feature>
<name>A0A1E7LD38_9ACTN</name>
<dbReference type="RefSeq" id="WP_171908550.1">
    <property type="nucleotide sequence ID" value="NZ_LJGW01000019.1"/>
</dbReference>
<gene>
    <name evidence="2" type="ORF">AN218_00710</name>
</gene>
<evidence type="ECO:0000313" key="2">
    <source>
        <dbReference type="EMBL" id="OEV14125.1"/>
    </source>
</evidence>
<sequence length="71" mass="7232">HGGLALLHNGDGRERPATVTVPGKGPVTVELYDLRARPVGGATAHRGSAPAHVTVPAHGFAVLRREGHGGV</sequence>
<proteinExistence type="predicted"/>
<dbReference type="Proteomes" id="UP000176005">
    <property type="component" value="Unassembled WGS sequence"/>
</dbReference>
<feature type="region of interest" description="Disordered" evidence="1">
    <location>
        <begin position="1"/>
        <end position="24"/>
    </location>
</feature>
<protein>
    <submittedName>
        <fullName evidence="2">Uncharacterized protein</fullName>
    </submittedName>
</protein>
<comment type="caution">
    <text evidence="2">The sequence shown here is derived from an EMBL/GenBank/DDBJ whole genome shotgun (WGS) entry which is preliminary data.</text>
</comment>
<evidence type="ECO:0000256" key="1">
    <source>
        <dbReference type="SAM" id="MobiDB-lite"/>
    </source>
</evidence>
<keyword evidence="3" id="KW-1185">Reference proteome</keyword>
<evidence type="ECO:0000313" key="3">
    <source>
        <dbReference type="Proteomes" id="UP000176005"/>
    </source>
</evidence>
<reference evidence="2 3" key="1">
    <citation type="journal article" date="2016" name="Front. Microbiol.">
        <title>Comparative Genomics Analysis of Streptomyces Species Reveals Their Adaptation to the Marine Environment and Their Diversity at the Genomic Level.</title>
        <authorList>
            <person name="Tian X."/>
            <person name="Zhang Z."/>
            <person name="Yang T."/>
            <person name="Chen M."/>
            <person name="Li J."/>
            <person name="Chen F."/>
            <person name="Yang J."/>
            <person name="Li W."/>
            <person name="Zhang B."/>
            <person name="Zhang Z."/>
            <person name="Wu J."/>
            <person name="Zhang C."/>
            <person name="Long L."/>
            <person name="Xiao J."/>
        </authorList>
    </citation>
    <scope>NUCLEOTIDE SEQUENCE [LARGE SCALE GENOMIC DNA]</scope>
    <source>
        <strain evidence="2 3">SCSIO 10429</strain>
    </source>
</reference>
<organism evidence="2 3">
    <name type="scientific">Streptomyces nanshensis</name>
    <dbReference type="NCBI Taxonomy" id="518642"/>
    <lineage>
        <taxon>Bacteria</taxon>
        <taxon>Bacillati</taxon>
        <taxon>Actinomycetota</taxon>
        <taxon>Actinomycetes</taxon>
        <taxon>Kitasatosporales</taxon>
        <taxon>Streptomycetaceae</taxon>
        <taxon>Streptomyces</taxon>
    </lineage>
</organism>